<dbReference type="InterPro" id="IPR051604">
    <property type="entry name" value="Ergot_Alk_Oxidoreductase"/>
</dbReference>
<feature type="domain" description="NmrA-like" evidence="1">
    <location>
        <begin position="6"/>
        <end position="243"/>
    </location>
</feature>
<dbReference type="InterPro" id="IPR036291">
    <property type="entry name" value="NAD(P)-bd_dom_sf"/>
</dbReference>
<dbReference type="InterPro" id="IPR008030">
    <property type="entry name" value="NmrA-like"/>
</dbReference>
<dbReference type="AlphaFoldDB" id="A0A9W6H371"/>
<dbReference type="Gene3D" id="3.90.25.10">
    <property type="entry name" value="UDP-galactose 4-epimerase, domain 1"/>
    <property type="match status" value="1"/>
</dbReference>
<proteinExistence type="predicted"/>
<gene>
    <name evidence="2" type="ORF">GCM10017576_16350</name>
</gene>
<evidence type="ECO:0000313" key="2">
    <source>
        <dbReference type="EMBL" id="GLJ61506.1"/>
    </source>
</evidence>
<accession>A0A9W6H371</accession>
<keyword evidence="3" id="KW-1185">Reference proteome</keyword>
<reference evidence="2" key="1">
    <citation type="journal article" date="2014" name="Int. J. Syst. Evol. Microbiol.">
        <title>Complete genome sequence of Corynebacterium casei LMG S-19264T (=DSM 44701T), isolated from a smear-ripened cheese.</title>
        <authorList>
            <consortium name="US DOE Joint Genome Institute (JGI-PGF)"/>
            <person name="Walter F."/>
            <person name="Albersmeier A."/>
            <person name="Kalinowski J."/>
            <person name="Ruckert C."/>
        </authorList>
    </citation>
    <scope>NUCLEOTIDE SEQUENCE</scope>
    <source>
        <strain evidence="2">VKM Ac-1020</strain>
    </source>
</reference>
<evidence type="ECO:0000259" key="1">
    <source>
        <dbReference type="Pfam" id="PF05368"/>
    </source>
</evidence>
<dbReference type="PANTHER" id="PTHR43162">
    <property type="match status" value="1"/>
</dbReference>
<organism evidence="2 3">
    <name type="scientific">Microbacterium barkeri</name>
    <dbReference type="NCBI Taxonomy" id="33917"/>
    <lineage>
        <taxon>Bacteria</taxon>
        <taxon>Bacillati</taxon>
        <taxon>Actinomycetota</taxon>
        <taxon>Actinomycetes</taxon>
        <taxon>Micrococcales</taxon>
        <taxon>Microbacteriaceae</taxon>
        <taxon>Microbacterium</taxon>
    </lineage>
</organism>
<dbReference type="PANTHER" id="PTHR43162:SF1">
    <property type="entry name" value="PRESTALK A DIFFERENTIATION PROTEIN A"/>
    <property type="match status" value="1"/>
</dbReference>
<dbReference type="SUPFAM" id="SSF51735">
    <property type="entry name" value="NAD(P)-binding Rossmann-fold domains"/>
    <property type="match status" value="1"/>
</dbReference>
<sequence>MNTSPSVLVTGVTGATGSATARALAARGIAYRGFTRRDGAPLPGDGTVVRGDFDDREAVARALEGVGAAYLVTPSTERAQDQQLAFLDAAREAGVAHIVLLSQFAAAEDSPVRFLRYHAVVEAALRASRMASTALRPNLFMQGLLVYRDLIRAQGIVPAPIGDARVSAVHVDDIGAVAAHALVSETGLGVLDLTGPAALTHAEMASALARAAERDIRFVDVPAPAFARSLEGLLPAWQVEGLLEDYAHYAAGEAERVSPDVERVTGRPARPFAAFAAEAAPLLR</sequence>
<reference evidence="2" key="2">
    <citation type="submission" date="2023-01" db="EMBL/GenBank/DDBJ databases">
        <authorList>
            <person name="Sun Q."/>
            <person name="Evtushenko L."/>
        </authorList>
    </citation>
    <scope>NUCLEOTIDE SEQUENCE</scope>
    <source>
        <strain evidence="2">VKM Ac-1020</strain>
    </source>
</reference>
<dbReference type="Proteomes" id="UP001142462">
    <property type="component" value="Unassembled WGS sequence"/>
</dbReference>
<evidence type="ECO:0000313" key="3">
    <source>
        <dbReference type="Proteomes" id="UP001142462"/>
    </source>
</evidence>
<dbReference type="Pfam" id="PF05368">
    <property type="entry name" value="NmrA"/>
    <property type="match status" value="1"/>
</dbReference>
<comment type="caution">
    <text evidence="2">The sequence shown here is derived from an EMBL/GenBank/DDBJ whole genome shotgun (WGS) entry which is preliminary data.</text>
</comment>
<dbReference type="Gene3D" id="3.40.50.720">
    <property type="entry name" value="NAD(P)-binding Rossmann-like Domain"/>
    <property type="match status" value="1"/>
</dbReference>
<name>A0A9W6H371_9MICO</name>
<protein>
    <submittedName>
        <fullName evidence="2">NAD(P)-dependent oxidoreductase</fullName>
    </submittedName>
</protein>
<dbReference type="EMBL" id="BSEJ01000006">
    <property type="protein sequence ID" value="GLJ61506.1"/>
    <property type="molecule type" value="Genomic_DNA"/>
</dbReference>
<dbReference type="RefSeq" id="WP_271173214.1">
    <property type="nucleotide sequence ID" value="NZ_BSEJ01000006.1"/>
</dbReference>